<dbReference type="OrthoDB" id="5086500at2759"/>
<dbReference type="Pfam" id="PF20246">
    <property type="entry name" value="DUF6601"/>
    <property type="match status" value="1"/>
</dbReference>
<evidence type="ECO:0000313" key="3">
    <source>
        <dbReference type="Proteomes" id="UP000184330"/>
    </source>
</evidence>
<feature type="transmembrane region" description="Helical" evidence="1">
    <location>
        <begin position="274"/>
        <end position="307"/>
    </location>
</feature>
<reference evidence="2 3" key="1">
    <citation type="submission" date="2016-03" db="EMBL/GenBank/DDBJ databases">
        <authorList>
            <person name="Ploux O."/>
        </authorList>
    </citation>
    <scope>NUCLEOTIDE SEQUENCE [LARGE SCALE GENOMIC DNA]</scope>
    <source>
        <strain evidence="2 3">UAMH 11012</strain>
    </source>
</reference>
<dbReference type="STRING" id="576137.A0A1L7XX16"/>
<organism evidence="2 3">
    <name type="scientific">Phialocephala subalpina</name>
    <dbReference type="NCBI Taxonomy" id="576137"/>
    <lineage>
        <taxon>Eukaryota</taxon>
        <taxon>Fungi</taxon>
        <taxon>Dikarya</taxon>
        <taxon>Ascomycota</taxon>
        <taxon>Pezizomycotina</taxon>
        <taxon>Leotiomycetes</taxon>
        <taxon>Helotiales</taxon>
        <taxon>Mollisiaceae</taxon>
        <taxon>Phialocephala</taxon>
        <taxon>Phialocephala fortinii species complex</taxon>
    </lineage>
</organism>
<proteinExistence type="predicted"/>
<evidence type="ECO:0000256" key="1">
    <source>
        <dbReference type="SAM" id="Phobius"/>
    </source>
</evidence>
<dbReference type="Proteomes" id="UP000184330">
    <property type="component" value="Unassembled WGS sequence"/>
</dbReference>
<sequence length="325" mass="38657">MEHQHTHSSSAKPFKKAHELFNKDNSSQLAGSLPGYPQIPLDDTTELWNFIKKDICAPTLEALSPRLWWMSKQSSAHIWPLHYQAIKLRSIVVSENPELHLVWYYDRIFIKPLPKYLLSLDFWDTYLKSQPPLSGPEHKIIKRSALGLLRSYRYLLQYESDFYIAQEKHLIPSTATWESFSLFLLDLRWINDEDVTDRYTFGEIRLSRLNFYIKFFLWKSTFHRIDGQYGAYFARFYGPLFFIFGILSVLLSALQVEMAVESMTSNIWYRYWSFARWTSVIVTVFIALIAWFLFTLLLIKISAEWYFAFSDRKRRRMERAMCAQL</sequence>
<protein>
    <recommendedName>
        <fullName evidence="4">Subtilisin-like serine protease protein</fullName>
    </recommendedName>
</protein>
<evidence type="ECO:0000313" key="2">
    <source>
        <dbReference type="EMBL" id="CZR69576.1"/>
    </source>
</evidence>
<name>A0A1L7XX16_9HELO</name>
<evidence type="ECO:0008006" key="4">
    <source>
        <dbReference type="Google" id="ProtNLM"/>
    </source>
</evidence>
<dbReference type="EMBL" id="FJOG01000074">
    <property type="protein sequence ID" value="CZR69576.1"/>
    <property type="molecule type" value="Genomic_DNA"/>
</dbReference>
<dbReference type="AlphaFoldDB" id="A0A1L7XX16"/>
<keyword evidence="3" id="KW-1185">Reference proteome</keyword>
<dbReference type="PANTHER" id="PTHR34414">
    <property type="entry name" value="HET DOMAIN-CONTAINING PROTEIN-RELATED"/>
    <property type="match status" value="1"/>
</dbReference>
<accession>A0A1L7XX16</accession>
<keyword evidence="1" id="KW-0812">Transmembrane</keyword>
<keyword evidence="1" id="KW-1133">Transmembrane helix</keyword>
<feature type="transmembrane region" description="Helical" evidence="1">
    <location>
        <begin position="232"/>
        <end position="254"/>
    </location>
</feature>
<dbReference type="InterPro" id="IPR046536">
    <property type="entry name" value="DUF6601"/>
</dbReference>
<keyword evidence="1" id="KW-0472">Membrane</keyword>
<gene>
    <name evidence="2" type="ORF">PAC_19476</name>
</gene>
<dbReference type="PANTHER" id="PTHR34414:SF1">
    <property type="entry name" value="SUBTILISIN-LIKE SERINE PROTEASE"/>
    <property type="match status" value="1"/>
</dbReference>